<evidence type="ECO:0000313" key="2">
    <source>
        <dbReference type="Proteomes" id="UP000758603"/>
    </source>
</evidence>
<reference evidence="1" key="1">
    <citation type="journal article" date="2021" name="Nat. Commun.">
        <title>Genetic determinants of endophytism in the Arabidopsis root mycobiome.</title>
        <authorList>
            <person name="Mesny F."/>
            <person name="Miyauchi S."/>
            <person name="Thiergart T."/>
            <person name="Pickel B."/>
            <person name="Atanasova L."/>
            <person name="Karlsson M."/>
            <person name="Huettel B."/>
            <person name="Barry K.W."/>
            <person name="Haridas S."/>
            <person name="Chen C."/>
            <person name="Bauer D."/>
            <person name="Andreopoulos W."/>
            <person name="Pangilinan J."/>
            <person name="LaButti K."/>
            <person name="Riley R."/>
            <person name="Lipzen A."/>
            <person name="Clum A."/>
            <person name="Drula E."/>
            <person name="Henrissat B."/>
            <person name="Kohler A."/>
            <person name="Grigoriev I.V."/>
            <person name="Martin F.M."/>
            <person name="Hacquard S."/>
        </authorList>
    </citation>
    <scope>NUCLEOTIDE SEQUENCE</scope>
    <source>
        <strain evidence="1">MPI-SDFR-AT-0073</strain>
    </source>
</reference>
<dbReference type="AlphaFoldDB" id="A0A9P8ZV91"/>
<protein>
    <submittedName>
        <fullName evidence="1">Uncharacterized protein</fullName>
    </submittedName>
</protein>
<dbReference type="OrthoDB" id="4756725at2759"/>
<organism evidence="1 2">
    <name type="scientific">Truncatella angustata</name>
    <dbReference type="NCBI Taxonomy" id="152316"/>
    <lineage>
        <taxon>Eukaryota</taxon>
        <taxon>Fungi</taxon>
        <taxon>Dikarya</taxon>
        <taxon>Ascomycota</taxon>
        <taxon>Pezizomycotina</taxon>
        <taxon>Sordariomycetes</taxon>
        <taxon>Xylariomycetidae</taxon>
        <taxon>Amphisphaeriales</taxon>
        <taxon>Sporocadaceae</taxon>
        <taxon>Truncatella</taxon>
    </lineage>
</organism>
<dbReference type="EMBL" id="JAGPXC010000006">
    <property type="protein sequence ID" value="KAH6651810.1"/>
    <property type="molecule type" value="Genomic_DNA"/>
</dbReference>
<dbReference type="RefSeq" id="XP_045956088.1">
    <property type="nucleotide sequence ID" value="XM_046108893.1"/>
</dbReference>
<accession>A0A9P8ZV91</accession>
<sequence>MLFGLLLKDCLRAYPRLWATDQVLEILDISNNTFSRHHNTTPCIHRTVMLLTNMMNSTEEILLKLAMAIAKEHDLSVESLLNLAETLEALHLDATVPYITFPNLVLLLSNTSYEVPGWLAASESRLDQYTAKQFNAIVKLVEARYWLGDAENMLEQIEAWEVVFGYPRHVHRQMLSKRDAKALVDLKGPRGNFSFTIGLPEYHFEDFPDCLKALRDMYFPTGIDDAIPAFTKHYCRAKTASFKLRKCVDRLERAGVVSRTCTLYAKSQKIFNDDLVDKTMSMAQRWHAATKKQMEYYQLPGVNLGLPYGPSVFAEFDGNRAFVIHTPLDGGNQHWDSIGPLYTPIRWRPGTPWLDYFRNTRQDHPMMRHFDVEDLHKCAGLGKNIPRPYEMRIPQSIVNIWLHYARMYDSYENNYAQNDGSLAGPEKTKDELAIEYGTVSMYFPHNTLLAGRPRYDALGNLRFDYMGAILKELRTGHPSRDHRTTQSMALLRADCEDDTEMGRDLEGSQ</sequence>
<keyword evidence="2" id="KW-1185">Reference proteome</keyword>
<evidence type="ECO:0000313" key="1">
    <source>
        <dbReference type="EMBL" id="KAH6651810.1"/>
    </source>
</evidence>
<comment type="caution">
    <text evidence="1">The sequence shown here is derived from an EMBL/GenBank/DDBJ whole genome shotgun (WGS) entry which is preliminary data.</text>
</comment>
<name>A0A9P8ZV91_9PEZI</name>
<dbReference type="GeneID" id="70137784"/>
<gene>
    <name evidence="1" type="ORF">BKA67DRAFT_680130</name>
</gene>
<dbReference type="Proteomes" id="UP000758603">
    <property type="component" value="Unassembled WGS sequence"/>
</dbReference>
<proteinExistence type="predicted"/>